<reference evidence="1 2" key="1">
    <citation type="submission" date="2024-09" db="EMBL/GenBank/DDBJ databases">
        <title>Laminarin stimulates single cell rates of sulfate reduction while oxygen inhibits transcriptomic activity in coastal marine sediment.</title>
        <authorList>
            <person name="Lindsay M."/>
            <person name="Orcutt B."/>
            <person name="Emerson D."/>
            <person name="Stepanauskas R."/>
            <person name="D'Angelo T."/>
        </authorList>
    </citation>
    <scope>NUCLEOTIDE SEQUENCE [LARGE SCALE GENOMIC DNA]</scope>
    <source>
        <strain evidence="1">SAG AM-311-K15</strain>
    </source>
</reference>
<proteinExistence type="predicted"/>
<evidence type="ECO:0008006" key="3">
    <source>
        <dbReference type="Google" id="ProtNLM"/>
    </source>
</evidence>
<accession>A0ABV6Z3Q5</accession>
<comment type="caution">
    <text evidence="1">The sequence shown here is derived from an EMBL/GenBank/DDBJ whole genome shotgun (WGS) entry which is preliminary data.</text>
</comment>
<protein>
    <recommendedName>
        <fullName evidence="3">Replicative helicase inhibitor G39P N-terminal domain-containing protein</fullName>
    </recommendedName>
</protein>
<keyword evidence="2" id="KW-1185">Reference proteome</keyword>
<evidence type="ECO:0000313" key="2">
    <source>
        <dbReference type="Proteomes" id="UP001594351"/>
    </source>
</evidence>
<dbReference type="Proteomes" id="UP001594351">
    <property type="component" value="Unassembled WGS sequence"/>
</dbReference>
<name>A0ABV6Z3Q5_UNCC1</name>
<gene>
    <name evidence="1" type="ORF">ACFL27_22985</name>
</gene>
<organism evidence="1 2">
    <name type="scientific">candidate division CSSED10-310 bacterium</name>
    <dbReference type="NCBI Taxonomy" id="2855610"/>
    <lineage>
        <taxon>Bacteria</taxon>
        <taxon>Bacteria division CSSED10-310</taxon>
    </lineage>
</organism>
<dbReference type="EMBL" id="JBHPBY010000416">
    <property type="protein sequence ID" value="MFC1853073.1"/>
    <property type="molecule type" value="Genomic_DNA"/>
</dbReference>
<evidence type="ECO:0000313" key="1">
    <source>
        <dbReference type="EMBL" id="MFC1853073.1"/>
    </source>
</evidence>
<sequence length="166" mass="19639">MKNQIKIAPKPILIAALKVLHVAAYTTRNWTISKEVSRKQINDLWEAIHEIPDLLSRWDDSSRCEKELKMYLNEYNEKWKSPCLESIFKQSFNDELSKIDEEDELLRAIKSLKEMYPDWRIGQLISNVSVWKLGPKQESIWDIEDREFIEAVKQHLKSRKGTEQGH</sequence>